<name>A0A6G8R6G4_9CAUD</name>
<dbReference type="RefSeq" id="YP_010670655.1">
    <property type="nucleotide sequence ID" value="NC_070965.1"/>
</dbReference>
<evidence type="ECO:0000313" key="1">
    <source>
        <dbReference type="EMBL" id="QIN96987.1"/>
    </source>
</evidence>
<proteinExistence type="predicted"/>
<dbReference type="KEGG" id="vg:77946865"/>
<sequence>MAYRDSFREPAYYYEKINRLVDFYGSKGYVNLVHDWERKLTKVADYPDLRSLAKRASDVYYSLQQEVHQ</sequence>
<reference evidence="1 2" key="1">
    <citation type="submission" date="2020-03" db="EMBL/GenBank/DDBJ databases">
        <title>The Isolation and Genome Sequence of a Novel Cyanophage S-H34 from the Huanghai Sea, China.</title>
        <authorList>
            <person name="Jiang T."/>
        </authorList>
    </citation>
    <scope>NUCLEOTIDE SEQUENCE [LARGE SCALE GENOMIC DNA]</scope>
</reference>
<evidence type="ECO:0000313" key="2">
    <source>
        <dbReference type="Proteomes" id="UP000501900"/>
    </source>
</evidence>
<protein>
    <submittedName>
        <fullName evidence="1">Uncharacterized protein</fullName>
    </submittedName>
</protein>
<dbReference type="EMBL" id="MT162467">
    <property type="protein sequence ID" value="QIN96987.1"/>
    <property type="molecule type" value="Genomic_DNA"/>
</dbReference>
<dbReference type="GeneID" id="77946865"/>
<dbReference type="Proteomes" id="UP000501900">
    <property type="component" value="Genome"/>
</dbReference>
<organism evidence="1 2">
    <name type="scientific">Synechococcus phage S-H34</name>
    <dbReference type="NCBI Taxonomy" id="2718942"/>
    <lineage>
        <taxon>Viruses</taxon>
        <taxon>Duplodnaviria</taxon>
        <taxon>Heunggongvirae</taxon>
        <taxon>Uroviricota</taxon>
        <taxon>Caudoviricetes</taxon>
        <taxon>Pantevenvirales</taxon>
        <taxon>Kyanoviridae</taxon>
        <taxon>Makaravirus</taxon>
        <taxon>Makaravirus thirtyfour</taxon>
    </lineage>
</organism>
<accession>A0A6G8R6G4</accession>
<keyword evidence="2" id="KW-1185">Reference proteome</keyword>